<reference evidence="7 8" key="1">
    <citation type="submission" date="2023-12" db="EMBL/GenBank/DDBJ databases">
        <title>Amycolatopsis sp. V23-08.</title>
        <authorList>
            <person name="Somphong A."/>
        </authorList>
    </citation>
    <scope>NUCLEOTIDE SEQUENCE [LARGE SCALE GENOMIC DNA]</scope>
    <source>
        <strain evidence="7 8">V23-08</strain>
    </source>
</reference>
<dbReference type="InterPro" id="IPR036388">
    <property type="entry name" value="WH-like_DNA-bd_sf"/>
</dbReference>
<comment type="similarity">
    <text evidence="1">Belongs to the sigma-70 factor family. ECF subfamily.</text>
</comment>
<dbReference type="NCBIfam" id="TIGR02937">
    <property type="entry name" value="sigma70-ECF"/>
    <property type="match status" value="1"/>
</dbReference>
<feature type="domain" description="RNA polymerase sigma-70 region 2" evidence="6">
    <location>
        <begin position="25"/>
        <end position="91"/>
    </location>
</feature>
<organism evidence="7 8">
    <name type="scientific">Amycolatopsis heterodermiae</name>
    <dbReference type="NCBI Taxonomy" id="3110235"/>
    <lineage>
        <taxon>Bacteria</taxon>
        <taxon>Bacillati</taxon>
        <taxon>Actinomycetota</taxon>
        <taxon>Actinomycetes</taxon>
        <taxon>Pseudonocardiales</taxon>
        <taxon>Pseudonocardiaceae</taxon>
        <taxon>Amycolatopsis</taxon>
    </lineage>
</organism>
<dbReference type="InterPro" id="IPR039425">
    <property type="entry name" value="RNA_pol_sigma-70-like"/>
</dbReference>
<dbReference type="EMBL" id="JAYFSI010000002">
    <property type="protein sequence ID" value="MEA5360534.1"/>
    <property type="molecule type" value="Genomic_DNA"/>
</dbReference>
<evidence type="ECO:0000256" key="1">
    <source>
        <dbReference type="ARBA" id="ARBA00010641"/>
    </source>
</evidence>
<dbReference type="Gene3D" id="1.10.10.10">
    <property type="entry name" value="Winged helix-like DNA-binding domain superfamily/Winged helix DNA-binding domain"/>
    <property type="match status" value="1"/>
</dbReference>
<dbReference type="InterPro" id="IPR014284">
    <property type="entry name" value="RNA_pol_sigma-70_dom"/>
</dbReference>
<dbReference type="SUPFAM" id="SSF88659">
    <property type="entry name" value="Sigma3 and sigma4 domains of RNA polymerase sigma factors"/>
    <property type="match status" value="1"/>
</dbReference>
<keyword evidence="4" id="KW-0238">DNA-binding</keyword>
<comment type="caution">
    <text evidence="7">The sequence shown here is derived from an EMBL/GenBank/DDBJ whole genome shotgun (WGS) entry which is preliminary data.</text>
</comment>
<gene>
    <name evidence="7" type="ORF">VA596_13385</name>
</gene>
<evidence type="ECO:0000259" key="6">
    <source>
        <dbReference type="Pfam" id="PF04542"/>
    </source>
</evidence>
<dbReference type="SUPFAM" id="SSF88946">
    <property type="entry name" value="Sigma2 domain of RNA polymerase sigma factors"/>
    <property type="match status" value="1"/>
</dbReference>
<dbReference type="Gene3D" id="1.10.1740.10">
    <property type="match status" value="1"/>
</dbReference>
<dbReference type="InterPro" id="IPR013324">
    <property type="entry name" value="RNA_pol_sigma_r3/r4-like"/>
</dbReference>
<dbReference type="PANTHER" id="PTHR43133:SF8">
    <property type="entry name" value="RNA POLYMERASE SIGMA FACTOR HI_1459-RELATED"/>
    <property type="match status" value="1"/>
</dbReference>
<keyword evidence="5" id="KW-0804">Transcription</keyword>
<evidence type="ECO:0000313" key="7">
    <source>
        <dbReference type="EMBL" id="MEA5360534.1"/>
    </source>
</evidence>
<dbReference type="PANTHER" id="PTHR43133">
    <property type="entry name" value="RNA POLYMERASE ECF-TYPE SIGMA FACTO"/>
    <property type="match status" value="1"/>
</dbReference>
<evidence type="ECO:0000256" key="2">
    <source>
        <dbReference type="ARBA" id="ARBA00023015"/>
    </source>
</evidence>
<evidence type="ECO:0000256" key="4">
    <source>
        <dbReference type="ARBA" id="ARBA00023125"/>
    </source>
</evidence>
<name>A0ABU5R4B1_9PSEU</name>
<evidence type="ECO:0000256" key="3">
    <source>
        <dbReference type="ARBA" id="ARBA00023082"/>
    </source>
</evidence>
<dbReference type="Pfam" id="PF04542">
    <property type="entry name" value="Sigma70_r2"/>
    <property type="match status" value="1"/>
</dbReference>
<sequence>MYHDSPAPLLENAARGAEWAWRDIVVRYSSLVSAVCRQYRISGADAEDVAGAVWLNLVTHLAHIRDAEALPGWLSTTTRHECLRLLRHRNRQVPTDAALIDDPAEPDFDAALVAGERRAAARHAFAQLPPRDQRLLAMLLCDPPRSYREISATLGIPVGSIGPSRARCLARARRAPAVAALLGGDPHDVPGHTPQSARATA</sequence>
<dbReference type="RefSeq" id="WP_323326759.1">
    <property type="nucleotide sequence ID" value="NZ_JAYFSI010000002.1"/>
</dbReference>
<dbReference type="Proteomes" id="UP001304298">
    <property type="component" value="Unassembled WGS sequence"/>
</dbReference>
<evidence type="ECO:0000256" key="5">
    <source>
        <dbReference type="ARBA" id="ARBA00023163"/>
    </source>
</evidence>
<protein>
    <submittedName>
        <fullName evidence="7">Sigma-70 family RNA polymerase sigma factor</fullName>
    </submittedName>
</protein>
<accession>A0ABU5R4B1</accession>
<keyword evidence="3" id="KW-0731">Sigma factor</keyword>
<dbReference type="InterPro" id="IPR007627">
    <property type="entry name" value="RNA_pol_sigma70_r2"/>
</dbReference>
<evidence type="ECO:0000313" key="8">
    <source>
        <dbReference type="Proteomes" id="UP001304298"/>
    </source>
</evidence>
<proteinExistence type="inferred from homology"/>
<dbReference type="InterPro" id="IPR013325">
    <property type="entry name" value="RNA_pol_sigma_r2"/>
</dbReference>
<keyword evidence="8" id="KW-1185">Reference proteome</keyword>
<keyword evidence="2" id="KW-0805">Transcription regulation</keyword>